<dbReference type="EMBL" id="LR796292">
    <property type="protein sequence ID" value="CAB4134942.1"/>
    <property type="molecule type" value="Genomic_DNA"/>
</dbReference>
<gene>
    <name evidence="3" type="ORF">UFOVP1231_29</name>
    <name evidence="1" type="ORF">UFOVP283_38</name>
    <name evidence="2" type="ORF">UFOVP957_10</name>
</gene>
<dbReference type="EMBL" id="LR796918">
    <property type="protein sequence ID" value="CAB4173862.1"/>
    <property type="molecule type" value="Genomic_DNA"/>
</dbReference>
<protein>
    <submittedName>
        <fullName evidence="2">Uncharacterized protein</fullName>
    </submittedName>
</protein>
<reference evidence="2" key="1">
    <citation type="submission" date="2020-05" db="EMBL/GenBank/DDBJ databases">
        <authorList>
            <person name="Chiriac C."/>
            <person name="Salcher M."/>
            <person name="Ghai R."/>
            <person name="Kavagutti S V."/>
        </authorList>
    </citation>
    <scope>NUCLEOTIDE SEQUENCE</scope>
</reference>
<name>A0A6J5PRS1_9CAUD</name>
<evidence type="ECO:0000313" key="2">
    <source>
        <dbReference type="EMBL" id="CAB4173862.1"/>
    </source>
</evidence>
<sequence>MTDMSEIQEAFDAAMMEHDRVVDAIAAQWEAAQARWTIANAIYEARCAQGEVTESQQEAYDAACQENVETNNLLHIAEDHCEALADEAERVYVAAKAQAEA</sequence>
<dbReference type="EMBL" id="LR797182">
    <property type="protein sequence ID" value="CAB4192403.1"/>
    <property type="molecule type" value="Genomic_DNA"/>
</dbReference>
<evidence type="ECO:0000313" key="3">
    <source>
        <dbReference type="EMBL" id="CAB4192403.1"/>
    </source>
</evidence>
<evidence type="ECO:0000313" key="1">
    <source>
        <dbReference type="EMBL" id="CAB4134942.1"/>
    </source>
</evidence>
<accession>A0A6J5PRS1</accession>
<proteinExistence type="predicted"/>
<organism evidence="2">
    <name type="scientific">uncultured Caudovirales phage</name>
    <dbReference type="NCBI Taxonomy" id="2100421"/>
    <lineage>
        <taxon>Viruses</taxon>
        <taxon>Duplodnaviria</taxon>
        <taxon>Heunggongvirae</taxon>
        <taxon>Uroviricota</taxon>
        <taxon>Caudoviricetes</taxon>
        <taxon>Peduoviridae</taxon>
        <taxon>Maltschvirus</taxon>
        <taxon>Maltschvirus maltsch</taxon>
    </lineage>
</organism>